<evidence type="ECO:0000256" key="1">
    <source>
        <dbReference type="SAM" id="MobiDB-lite"/>
    </source>
</evidence>
<evidence type="ECO:0000313" key="3">
    <source>
        <dbReference type="Proteomes" id="UP001168972"/>
    </source>
</evidence>
<accession>A0AA39G365</accession>
<sequence length="412" mass="46898">MAEIDAKVNMSLDEIIKMTRQEKKKKPIVPVGKGGPKKNNKRNIGNGRSYSGLKVQDSNFRKNTRPTVTNGLKKRSQAWRLQRRQTNVGFIGKRYKQPNGNIRSLSSTNLNKVPKLQQSQQNNKKISGFTTRIIKNGKIGLMQSRSRSNNNATATIVKNFFTNNSNNNKGLKKTNSLPDLRNPNSVHSRLGYQSPAQIAYRNRVKRAKQLLLQRQTQKQLSNDHMIRRQGKFVTALQQRALDCRQQISTPQKLFSTGGLRSDQILRSQRRAQYAQKFMRINAARINPNPTTNFMCTLGKSYDPIYQPRGINVTPRQSRPINNNNFQHHSRERSSLRQISVSLHLPPRSNANTSSRTPLSSRARSRSRSRSRTHPTLIQTGGNADDRSFSEVMYSVSNNLGVTGRTLNDRFSF</sequence>
<reference evidence="2" key="2">
    <citation type="submission" date="2023-03" db="EMBL/GenBank/DDBJ databases">
        <authorList>
            <person name="Inwood S.N."/>
            <person name="Skelly J.G."/>
            <person name="Guhlin J."/>
            <person name="Harrop T.W.R."/>
            <person name="Goldson S.G."/>
            <person name="Dearden P.K."/>
        </authorList>
    </citation>
    <scope>NUCLEOTIDE SEQUENCE</scope>
    <source>
        <strain evidence="2">Lincoln</strain>
        <tissue evidence="2">Whole body</tissue>
    </source>
</reference>
<proteinExistence type="predicted"/>
<dbReference type="Proteomes" id="UP001168972">
    <property type="component" value="Unassembled WGS sequence"/>
</dbReference>
<protein>
    <submittedName>
        <fullName evidence="2">Uncharacterized protein</fullName>
    </submittedName>
</protein>
<name>A0AA39G365_MICHY</name>
<reference evidence="2" key="1">
    <citation type="journal article" date="2023" name="bioRxiv">
        <title>Scaffold-level genome assemblies of two parasitoid biocontrol wasps reveal the parthenogenesis mechanism and an associated novel virus.</title>
        <authorList>
            <person name="Inwood S."/>
            <person name="Skelly J."/>
            <person name="Guhlin J."/>
            <person name="Harrop T."/>
            <person name="Goldson S."/>
            <person name="Dearden P."/>
        </authorList>
    </citation>
    <scope>NUCLEOTIDE SEQUENCE</scope>
    <source>
        <strain evidence="2">Lincoln</strain>
        <tissue evidence="2">Whole body</tissue>
    </source>
</reference>
<comment type="caution">
    <text evidence="2">The sequence shown here is derived from an EMBL/GenBank/DDBJ whole genome shotgun (WGS) entry which is preliminary data.</text>
</comment>
<feature type="compositionally biased region" description="Low complexity" evidence="1">
    <location>
        <begin position="352"/>
        <end position="361"/>
    </location>
</feature>
<feature type="compositionally biased region" description="Basic residues" evidence="1">
    <location>
        <begin position="362"/>
        <end position="372"/>
    </location>
</feature>
<dbReference type="EMBL" id="JAQQBR010000003">
    <property type="protein sequence ID" value="KAK0180523.1"/>
    <property type="molecule type" value="Genomic_DNA"/>
</dbReference>
<gene>
    <name evidence="2" type="ORF">PV327_006150</name>
</gene>
<dbReference type="AlphaFoldDB" id="A0AA39G365"/>
<evidence type="ECO:0000313" key="2">
    <source>
        <dbReference type="EMBL" id="KAK0180523.1"/>
    </source>
</evidence>
<feature type="region of interest" description="Disordered" evidence="1">
    <location>
        <begin position="23"/>
        <end position="78"/>
    </location>
</feature>
<organism evidence="2 3">
    <name type="scientific">Microctonus hyperodae</name>
    <name type="common">Parasitoid wasp</name>
    <dbReference type="NCBI Taxonomy" id="165561"/>
    <lineage>
        <taxon>Eukaryota</taxon>
        <taxon>Metazoa</taxon>
        <taxon>Ecdysozoa</taxon>
        <taxon>Arthropoda</taxon>
        <taxon>Hexapoda</taxon>
        <taxon>Insecta</taxon>
        <taxon>Pterygota</taxon>
        <taxon>Neoptera</taxon>
        <taxon>Endopterygota</taxon>
        <taxon>Hymenoptera</taxon>
        <taxon>Apocrita</taxon>
        <taxon>Ichneumonoidea</taxon>
        <taxon>Braconidae</taxon>
        <taxon>Euphorinae</taxon>
        <taxon>Microctonus</taxon>
    </lineage>
</organism>
<keyword evidence="3" id="KW-1185">Reference proteome</keyword>
<feature type="region of interest" description="Disordered" evidence="1">
    <location>
        <begin position="306"/>
        <end position="384"/>
    </location>
</feature>
<feature type="compositionally biased region" description="Polar residues" evidence="1">
    <location>
        <begin position="313"/>
        <end position="326"/>
    </location>
</feature>